<evidence type="ECO:0000313" key="2">
    <source>
        <dbReference type="Proteomes" id="UP001169760"/>
    </source>
</evidence>
<dbReference type="Proteomes" id="UP001169760">
    <property type="component" value="Unassembled WGS sequence"/>
</dbReference>
<reference evidence="1" key="1">
    <citation type="submission" date="2023-07" db="EMBL/GenBank/DDBJ databases">
        <title>Genome content predicts the carbon catabolic preferences of heterotrophic bacteria.</title>
        <authorList>
            <person name="Gralka M."/>
        </authorList>
    </citation>
    <scope>NUCLEOTIDE SEQUENCE</scope>
    <source>
        <strain evidence="1">I3M17_2</strain>
    </source>
</reference>
<sequence length="309" mass="35002">MSEDSVVINCKLKKRDSEQAELLVAQFGNTTEAKQVRCGFKNGKFSASVEYLDLVPSAIETLHCELDMLGGENIVSEFWFEQTDDTTYYSLIDDKLKGFSSLKALQRAKKESGDRVDVSAFDFGKDKTDYTALIRLLIPAKANRTALANLFEGARGESDDSLVETFRASCEGNFKPSAKKCARWCAFDFEGKGKRWHGGFTDLIKGVVFVVVQNDYLYIGFDTSHVESLREDLTDYDKERIATARMQNTATVFEHFKGVKEVWMKFRVPAYARENGDATEYYVKTPNEYDDPYVDERSVTSDDDWSGDC</sequence>
<proteinExistence type="predicted"/>
<dbReference type="RefSeq" id="WP_303490799.1">
    <property type="nucleotide sequence ID" value="NZ_JAUOPB010000002.1"/>
</dbReference>
<dbReference type="EMBL" id="JAUOPB010000002">
    <property type="protein sequence ID" value="MDO6421375.1"/>
    <property type="molecule type" value="Genomic_DNA"/>
</dbReference>
<evidence type="ECO:0000313" key="1">
    <source>
        <dbReference type="EMBL" id="MDO6421375.1"/>
    </source>
</evidence>
<comment type="caution">
    <text evidence="1">The sequence shown here is derived from an EMBL/GenBank/DDBJ whole genome shotgun (WGS) entry which is preliminary data.</text>
</comment>
<organism evidence="1 2">
    <name type="scientific">Saccharophagus degradans</name>
    <dbReference type="NCBI Taxonomy" id="86304"/>
    <lineage>
        <taxon>Bacteria</taxon>
        <taxon>Pseudomonadati</taxon>
        <taxon>Pseudomonadota</taxon>
        <taxon>Gammaproteobacteria</taxon>
        <taxon>Cellvibrionales</taxon>
        <taxon>Cellvibrionaceae</taxon>
        <taxon>Saccharophagus</taxon>
    </lineage>
</organism>
<gene>
    <name evidence="1" type="ORF">Q4521_02710</name>
</gene>
<protein>
    <submittedName>
        <fullName evidence="1">Uncharacterized protein</fullName>
    </submittedName>
</protein>
<accession>A0AAW7X1P6</accession>
<dbReference type="AlphaFoldDB" id="A0AAW7X1P6"/>
<name>A0AAW7X1P6_9GAMM</name>